<dbReference type="InterPro" id="IPR019533">
    <property type="entry name" value="Peptidase_S26"/>
</dbReference>
<dbReference type="InterPro" id="IPR036286">
    <property type="entry name" value="LexA/Signal_pep-like_sf"/>
</dbReference>
<dbReference type="AlphaFoldDB" id="A0A917IPG0"/>
<dbReference type="SUPFAM" id="SSF51306">
    <property type="entry name" value="LexA/Signal peptidase"/>
    <property type="match status" value="1"/>
</dbReference>
<keyword evidence="7" id="KW-0645">Protease</keyword>
<evidence type="ECO:0000256" key="1">
    <source>
        <dbReference type="ARBA" id="ARBA00000677"/>
    </source>
</evidence>
<dbReference type="Pfam" id="PF10502">
    <property type="entry name" value="Peptidase_S26"/>
    <property type="match status" value="1"/>
</dbReference>
<proteinExistence type="inferred from homology"/>
<comment type="subcellular location">
    <subcellularLocation>
        <location evidence="2">Cell membrane</location>
        <topology evidence="2">Single-pass type II membrane protein</topology>
    </subcellularLocation>
    <subcellularLocation>
        <location evidence="7">Membrane</location>
        <topology evidence="7">Single-pass type II membrane protein</topology>
    </subcellularLocation>
</comment>
<dbReference type="Proteomes" id="UP000600171">
    <property type="component" value="Unassembled WGS sequence"/>
</dbReference>
<name>A0A917IPG0_9MICC</name>
<sequence>MPAALLAFVLLLIIRHFFLEVYMIPSESMEPYLEPGDRIIVNRLAGEVHRGDVVVFDGEGSFSPYVSASPWLTDPVGTGAQWLGIEGSDTIYVKRVIGVAGDRVECCSDGHLKVNGQVLEEPYLYPGNTASETEFSVEVPAGRMWVMGDHRSVSRDSRALLGAPGGGMIRTEKVIGKPIFIALPADRAGRLGH</sequence>
<feature type="active site" evidence="6">
    <location>
        <position position="94"/>
    </location>
</feature>
<evidence type="ECO:0000256" key="5">
    <source>
        <dbReference type="ARBA" id="ARBA00022801"/>
    </source>
</evidence>
<keyword evidence="10" id="KW-1185">Reference proteome</keyword>
<reference evidence="9 10" key="1">
    <citation type="journal article" date="2014" name="Int. J. Syst. Evol. Microbiol.">
        <title>Complete genome sequence of Corynebacterium casei LMG S-19264T (=DSM 44701T), isolated from a smear-ripened cheese.</title>
        <authorList>
            <consortium name="US DOE Joint Genome Institute (JGI-PGF)"/>
            <person name="Walter F."/>
            <person name="Albersmeier A."/>
            <person name="Kalinowski J."/>
            <person name="Ruckert C."/>
        </authorList>
    </citation>
    <scope>NUCLEOTIDE SEQUENCE [LARGE SCALE GENOMIC DNA]</scope>
    <source>
        <strain evidence="9 10">CCM 8669</strain>
    </source>
</reference>
<comment type="catalytic activity">
    <reaction evidence="1 7">
        <text>Cleavage of hydrophobic, N-terminal signal or leader sequences from secreted and periplasmic proteins.</text>
        <dbReference type="EC" id="3.4.21.89"/>
    </reaction>
</comment>
<evidence type="ECO:0000256" key="2">
    <source>
        <dbReference type="ARBA" id="ARBA00004401"/>
    </source>
</evidence>
<protein>
    <recommendedName>
        <fullName evidence="4 7">Signal peptidase I</fullName>
        <ecNumber evidence="4 7">3.4.21.89</ecNumber>
    </recommendedName>
</protein>
<dbReference type="PROSITE" id="PS00761">
    <property type="entry name" value="SPASE_I_3"/>
    <property type="match status" value="1"/>
</dbReference>
<dbReference type="InterPro" id="IPR000223">
    <property type="entry name" value="Pept_S26A_signal_pept_1"/>
</dbReference>
<feature type="active site" evidence="6">
    <location>
        <position position="28"/>
    </location>
</feature>
<dbReference type="GO" id="GO:0005886">
    <property type="term" value="C:plasma membrane"/>
    <property type="evidence" value="ECO:0007669"/>
    <property type="project" value="UniProtKB-SubCell"/>
</dbReference>
<accession>A0A917IPG0</accession>
<dbReference type="CDD" id="cd06530">
    <property type="entry name" value="S26_SPase_I"/>
    <property type="match status" value="1"/>
</dbReference>
<dbReference type="EMBL" id="BMDC01000001">
    <property type="protein sequence ID" value="GGH58588.1"/>
    <property type="molecule type" value="Genomic_DNA"/>
</dbReference>
<dbReference type="GO" id="GO:0004252">
    <property type="term" value="F:serine-type endopeptidase activity"/>
    <property type="evidence" value="ECO:0007669"/>
    <property type="project" value="InterPro"/>
</dbReference>
<dbReference type="PANTHER" id="PTHR43390">
    <property type="entry name" value="SIGNAL PEPTIDASE I"/>
    <property type="match status" value="1"/>
</dbReference>
<evidence type="ECO:0000256" key="7">
    <source>
        <dbReference type="RuleBase" id="RU362042"/>
    </source>
</evidence>
<evidence type="ECO:0000313" key="9">
    <source>
        <dbReference type="EMBL" id="GGH58588.1"/>
    </source>
</evidence>
<evidence type="ECO:0000256" key="3">
    <source>
        <dbReference type="ARBA" id="ARBA00009370"/>
    </source>
</evidence>
<dbReference type="NCBIfam" id="TIGR02227">
    <property type="entry name" value="sigpep_I_bact"/>
    <property type="match status" value="1"/>
</dbReference>
<feature type="domain" description="Peptidase S26" evidence="8">
    <location>
        <begin position="3"/>
        <end position="181"/>
    </location>
</feature>
<evidence type="ECO:0000259" key="8">
    <source>
        <dbReference type="Pfam" id="PF10502"/>
    </source>
</evidence>
<dbReference type="InterPro" id="IPR019758">
    <property type="entry name" value="Pept_S26A_signal_pept_1_CS"/>
</dbReference>
<dbReference type="PANTHER" id="PTHR43390:SF1">
    <property type="entry name" value="CHLOROPLAST PROCESSING PEPTIDASE"/>
    <property type="match status" value="1"/>
</dbReference>
<organism evidence="9 10">
    <name type="scientific">Rothia aerolata</name>
    <dbReference type="NCBI Taxonomy" id="1812262"/>
    <lineage>
        <taxon>Bacteria</taxon>
        <taxon>Bacillati</taxon>
        <taxon>Actinomycetota</taxon>
        <taxon>Actinomycetes</taxon>
        <taxon>Micrococcales</taxon>
        <taxon>Micrococcaceae</taxon>
        <taxon>Rothia</taxon>
    </lineage>
</organism>
<gene>
    <name evidence="9" type="ORF">GCM10007359_04960</name>
</gene>
<evidence type="ECO:0000256" key="4">
    <source>
        <dbReference type="ARBA" id="ARBA00013208"/>
    </source>
</evidence>
<evidence type="ECO:0000313" key="10">
    <source>
        <dbReference type="Proteomes" id="UP000600171"/>
    </source>
</evidence>
<dbReference type="GO" id="GO:0006465">
    <property type="term" value="P:signal peptide processing"/>
    <property type="evidence" value="ECO:0007669"/>
    <property type="project" value="InterPro"/>
</dbReference>
<dbReference type="EC" id="3.4.21.89" evidence="4 7"/>
<keyword evidence="5 7" id="KW-0378">Hydrolase</keyword>
<dbReference type="Gene3D" id="2.10.109.10">
    <property type="entry name" value="Umud Fragment, subunit A"/>
    <property type="match status" value="1"/>
</dbReference>
<evidence type="ECO:0000256" key="6">
    <source>
        <dbReference type="PIRSR" id="PIRSR600223-1"/>
    </source>
</evidence>
<comment type="caution">
    <text evidence="9">The sequence shown here is derived from an EMBL/GenBank/DDBJ whole genome shotgun (WGS) entry which is preliminary data.</text>
</comment>
<dbReference type="PRINTS" id="PR00727">
    <property type="entry name" value="LEADERPTASE"/>
</dbReference>
<dbReference type="GO" id="GO:0009003">
    <property type="term" value="F:signal peptidase activity"/>
    <property type="evidence" value="ECO:0007669"/>
    <property type="project" value="UniProtKB-EC"/>
</dbReference>
<comment type="similarity">
    <text evidence="3 7">Belongs to the peptidase S26 family.</text>
</comment>